<dbReference type="Pfam" id="PF03413">
    <property type="entry name" value="PepSY"/>
    <property type="match status" value="1"/>
</dbReference>
<reference evidence="3 4" key="1">
    <citation type="submission" date="2017-08" db="EMBL/GenBank/DDBJ databases">
        <title>Complete Genome Sequence of Bacillus kochii Oregon-R-modENCODE STRAIN BDGP4, isolated from Drosophila melanogaster gut.</title>
        <authorList>
            <person name="Wan K.H."/>
            <person name="Yu C."/>
            <person name="Park S."/>
            <person name="Hammonds A.S."/>
            <person name="Booth B.W."/>
            <person name="Celniker S.E."/>
        </authorList>
    </citation>
    <scope>NUCLEOTIDE SEQUENCE [LARGE SCALE GENOMIC DNA]</scope>
    <source>
        <strain evidence="3 4">BDGP4</strain>
    </source>
</reference>
<sequence>MKKILIIVLAIMVVIIGFSAKVYIKAMEPINQAEKVAKEKAENEANLQTVKRVTLYNGNETYYIIDGITQEDEEVYVWVSADSEDEVIIKNKEDGISKEEAIEKVKNKKNPNDIISVNLGMEKSIPLWEISYKTGEGLLNYYVIDYETGNEELKILENL</sequence>
<organism evidence="3 4">
    <name type="scientific">Cytobacillus kochii</name>
    <dbReference type="NCBI Taxonomy" id="859143"/>
    <lineage>
        <taxon>Bacteria</taxon>
        <taxon>Bacillati</taxon>
        <taxon>Bacillota</taxon>
        <taxon>Bacilli</taxon>
        <taxon>Bacillales</taxon>
        <taxon>Bacillaceae</taxon>
        <taxon>Cytobacillus</taxon>
    </lineage>
</organism>
<evidence type="ECO:0000259" key="2">
    <source>
        <dbReference type="Pfam" id="PF17881"/>
    </source>
</evidence>
<dbReference type="RefSeq" id="WP_095372790.1">
    <property type="nucleotide sequence ID" value="NZ_CP022983.1"/>
</dbReference>
<keyword evidence="4" id="KW-1185">Reference proteome</keyword>
<dbReference type="SUPFAM" id="SSF54403">
    <property type="entry name" value="Cystatin/monellin"/>
    <property type="match status" value="2"/>
</dbReference>
<gene>
    <name evidence="3" type="ORF">CKF48_19085</name>
</gene>
<dbReference type="Proteomes" id="UP000215137">
    <property type="component" value="Chromosome"/>
</dbReference>
<name>A0A248TM04_9BACI</name>
<evidence type="ECO:0000313" key="3">
    <source>
        <dbReference type="EMBL" id="ASV69226.1"/>
    </source>
</evidence>
<feature type="domain" description="Cell wall elongation regulator TseB-like" evidence="2">
    <location>
        <begin position="37"/>
        <end position="80"/>
    </location>
</feature>
<dbReference type="InterPro" id="IPR046350">
    <property type="entry name" value="Cystatin_sf"/>
</dbReference>
<dbReference type="KEGG" id="bko:CKF48_19085"/>
<dbReference type="InterPro" id="IPR041401">
    <property type="entry name" value="TseB-like_dom"/>
</dbReference>
<dbReference type="Gene3D" id="3.10.450.40">
    <property type="match status" value="2"/>
</dbReference>
<accession>A0A248TM04</accession>
<dbReference type="Pfam" id="PF17881">
    <property type="entry name" value="TseB"/>
    <property type="match status" value="1"/>
</dbReference>
<dbReference type="AlphaFoldDB" id="A0A248TM04"/>
<protein>
    <submittedName>
        <fullName evidence="3">Uncharacterized protein</fullName>
    </submittedName>
</protein>
<proteinExistence type="predicted"/>
<dbReference type="OrthoDB" id="2381181at2"/>
<evidence type="ECO:0000259" key="1">
    <source>
        <dbReference type="Pfam" id="PF03413"/>
    </source>
</evidence>
<evidence type="ECO:0000313" key="4">
    <source>
        <dbReference type="Proteomes" id="UP000215137"/>
    </source>
</evidence>
<feature type="domain" description="PepSY" evidence="1">
    <location>
        <begin position="96"/>
        <end position="150"/>
    </location>
</feature>
<dbReference type="EMBL" id="CP022983">
    <property type="protein sequence ID" value="ASV69226.1"/>
    <property type="molecule type" value="Genomic_DNA"/>
</dbReference>
<dbReference type="InterPro" id="IPR025711">
    <property type="entry name" value="PepSY"/>
</dbReference>